<dbReference type="RefSeq" id="WP_172628048.1">
    <property type="nucleotide sequence ID" value="NZ_CAADFC020000010.1"/>
</dbReference>
<dbReference type="InterPro" id="IPR021259">
    <property type="entry name" value="DUF2817"/>
</dbReference>
<dbReference type="Proteomes" id="UP000328092">
    <property type="component" value="Unassembled WGS sequence"/>
</dbReference>
<dbReference type="AlphaFoldDB" id="A0A508T7F5"/>
<organism evidence="1 2">
    <name type="scientific">Bradyrhizobium ivorense</name>
    <dbReference type="NCBI Taxonomy" id="2511166"/>
    <lineage>
        <taxon>Bacteria</taxon>
        <taxon>Pseudomonadati</taxon>
        <taxon>Pseudomonadota</taxon>
        <taxon>Alphaproteobacteria</taxon>
        <taxon>Hyphomicrobiales</taxon>
        <taxon>Nitrobacteraceae</taxon>
        <taxon>Bradyrhizobium</taxon>
    </lineage>
</organism>
<comment type="caution">
    <text evidence="1">The sequence shown here is derived from an EMBL/GenBank/DDBJ whole genome shotgun (WGS) entry which is preliminary data.</text>
</comment>
<proteinExistence type="predicted"/>
<sequence>MSEQAAGDGGNRPYLGERLRRGELLVSVSPSFSGSYKQARQNVLARLPQARSFVLPGLVGPDDEELSVDVGWIGDPQAACVLVIISGTHGPEGFCGSGIQLDWLALLEASRLPENVALVFVHGLNPHGFAWDRRVTQEGCDLNRNFIDFAAGAPANPGYDELRAHFVPPSLEGPSFEASREAIGKFKQAHGERAFQIARKAGQYTDPGGMFFGGFHRSWSGRTLESIAQEYKLASRKFVAVVDVHTGLGPYGYGELQSEHVAASASQLIADQMFGPSVTSADLGTSTSIPIHGSLQLFWERLLGDGRYLYLCLEYGTFNTEAAQRVLLADQWLHVHGGGDRSGALGREVRGCMRAHFCPDDPSWKEAVLFRGRQVLRQALSGLAQVAEGEFALEGTPRKNGEPAL</sequence>
<gene>
    <name evidence="1" type="ORF">CI1B_29440</name>
</gene>
<evidence type="ECO:0000313" key="2">
    <source>
        <dbReference type="Proteomes" id="UP000328092"/>
    </source>
</evidence>
<accession>A0A508T7F5</accession>
<dbReference type="EMBL" id="CAADFC020000010">
    <property type="protein sequence ID" value="VIO70086.1"/>
    <property type="molecule type" value="Genomic_DNA"/>
</dbReference>
<dbReference type="CDD" id="cd06233">
    <property type="entry name" value="M14-like"/>
    <property type="match status" value="1"/>
</dbReference>
<dbReference type="Gene3D" id="3.40.630.10">
    <property type="entry name" value="Zn peptidases"/>
    <property type="match status" value="1"/>
</dbReference>
<name>A0A508T7F5_9BRAD</name>
<keyword evidence="2" id="KW-1185">Reference proteome</keyword>
<evidence type="ECO:0000313" key="1">
    <source>
        <dbReference type="EMBL" id="VIO70086.1"/>
    </source>
</evidence>
<dbReference type="Pfam" id="PF10994">
    <property type="entry name" value="DUF2817"/>
    <property type="match status" value="1"/>
</dbReference>
<evidence type="ECO:0008006" key="3">
    <source>
        <dbReference type="Google" id="ProtNLM"/>
    </source>
</evidence>
<dbReference type="SUPFAM" id="SSF53187">
    <property type="entry name" value="Zn-dependent exopeptidases"/>
    <property type="match status" value="1"/>
</dbReference>
<reference evidence="1" key="1">
    <citation type="submission" date="2019-02" db="EMBL/GenBank/DDBJ databases">
        <authorList>
            <person name="Pothier F.J."/>
        </authorList>
    </citation>
    <scope>NUCLEOTIDE SEQUENCE</scope>
    <source>
        <strain evidence="1">CI-1B</strain>
    </source>
</reference>
<protein>
    <recommendedName>
        <fullName evidence="3">DUF2817 domain-containing protein</fullName>
    </recommendedName>
</protein>